<dbReference type="InterPro" id="IPR032675">
    <property type="entry name" value="LRR_dom_sf"/>
</dbReference>
<dbReference type="Gene3D" id="3.80.10.10">
    <property type="entry name" value="Ribonuclease Inhibitor"/>
    <property type="match status" value="1"/>
</dbReference>
<accession>A0A4U0XGC5</accession>
<dbReference type="AlphaFoldDB" id="A0A4U0XGC5"/>
<proteinExistence type="predicted"/>
<comment type="caution">
    <text evidence="2">The sequence shown here is derived from an EMBL/GenBank/DDBJ whole genome shotgun (WGS) entry which is preliminary data.</text>
</comment>
<organism evidence="2 3">
    <name type="scientific">Friedmanniomyces simplex</name>
    <dbReference type="NCBI Taxonomy" id="329884"/>
    <lineage>
        <taxon>Eukaryota</taxon>
        <taxon>Fungi</taxon>
        <taxon>Dikarya</taxon>
        <taxon>Ascomycota</taxon>
        <taxon>Pezizomycotina</taxon>
        <taxon>Dothideomycetes</taxon>
        <taxon>Dothideomycetidae</taxon>
        <taxon>Mycosphaerellales</taxon>
        <taxon>Teratosphaeriaceae</taxon>
        <taxon>Friedmanniomyces</taxon>
    </lineage>
</organism>
<reference evidence="2 3" key="1">
    <citation type="submission" date="2017-03" db="EMBL/GenBank/DDBJ databases">
        <title>Genomes of endolithic fungi from Antarctica.</title>
        <authorList>
            <person name="Coleine C."/>
            <person name="Masonjones S."/>
            <person name="Stajich J.E."/>
        </authorList>
    </citation>
    <scope>NUCLEOTIDE SEQUENCE [LARGE SCALE GENOMIC DNA]</scope>
    <source>
        <strain evidence="2 3">CCFEE 5184</strain>
    </source>
</reference>
<sequence>MNGAFAWILAHPTLEDLHLSSINIPRDTTAALNPRPRTPLKRLTLDEANVTLDGLRGVMSIPIALEYLYIEQAHPPGEKYNRLATRDAQAFIDIISLQKHSLETFTYICNESTLSPRVPWTHIRQETDLSMFEVLRQLSISGCNHSYMMTWCARCKAPPRLQRLTVDELVYIDVVINEDLPPNEPPIFIKEVMAATPHLKQLDLVGTSDDFDLSAPWMVRPREATAVDGIVRPVLYGEREPENVLMYVNDQQGFRVANMDDWLPPEDETSEDDDFAFGDVLGGTGDEEEDDEEETSEEEDVDDDDEE</sequence>
<keyword evidence="3" id="KW-1185">Reference proteome</keyword>
<evidence type="ECO:0000256" key="1">
    <source>
        <dbReference type="SAM" id="MobiDB-lite"/>
    </source>
</evidence>
<name>A0A4U0XGC5_9PEZI</name>
<gene>
    <name evidence="2" type="ORF">B0A55_06003</name>
</gene>
<dbReference type="Proteomes" id="UP000309340">
    <property type="component" value="Unassembled WGS sequence"/>
</dbReference>
<feature type="compositionally biased region" description="Acidic residues" evidence="1">
    <location>
        <begin position="263"/>
        <end position="276"/>
    </location>
</feature>
<dbReference type="OrthoDB" id="2522477at2759"/>
<protein>
    <recommendedName>
        <fullName evidence="4">F-box domain-containing protein</fullName>
    </recommendedName>
</protein>
<dbReference type="STRING" id="329884.A0A4U0XGC5"/>
<evidence type="ECO:0000313" key="3">
    <source>
        <dbReference type="Proteomes" id="UP000309340"/>
    </source>
</evidence>
<evidence type="ECO:0008006" key="4">
    <source>
        <dbReference type="Google" id="ProtNLM"/>
    </source>
</evidence>
<dbReference type="EMBL" id="NAJQ01000205">
    <property type="protein sequence ID" value="TKA75046.1"/>
    <property type="molecule type" value="Genomic_DNA"/>
</dbReference>
<evidence type="ECO:0000313" key="2">
    <source>
        <dbReference type="EMBL" id="TKA75046.1"/>
    </source>
</evidence>
<feature type="region of interest" description="Disordered" evidence="1">
    <location>
        <begin position="260"/>
        <end position="307"/>
    </location>
</feature>
<feature type="compositionally biased region" description="Acidic residues" evidence="1">
    <location>
        <begin position="285"/>
        <end position="307"/>
    </location>
</feature>
<dbReference type="SUPFAM" id="SSF52047">
    <property type="entry name" value="RNI-like"/>
    <property type="match status" value="1"/>
</dbReference>